<keyword evidence="4 6" id="KW-0460">Magnesium</keyword>
<feature type="binding site" evidence="6">
    <location>
        <position position="367"/>
    </location>
    <ligand>
        <name>Mg(2+)</name>
        <dbReference type="ChEBI" id="CHEBI:18420"/>
        <label>1</label>
    </ligand>
</feature>
<feature type="site" description="Transition state stabilizer" evidence="7">
    <location>
        <position position="247"/>
    </location>
</feature>
<dbReference type="EMBL" id="ML993615">
    <property type="protein sequence ID" value="KAF2162164.1"/>
    <property type="molecule type" value="Genomic_DNA"/>
</dbReference>
<feature type="active site" description="Proton donor/acceptor" evidence="5">
    <location>
        <position position="245"/>
    </location>
</feature>
<dbReference type="GO" id="GO:0008081">
    <property type="term" value="F:phosphoric diester hydrolase activity"/>
    <property type="evidence" value="ECO:0007669"/>
    <property type="project" value="TreeGrafter"/>
</dbReference>
<evidence type="ECO:0000256" key="2">
    <source>
        <dbReference type="ARBA" id="ARBA00022723"/>
    </source>
</evidence>
<dbReference type="GO" id="GO:0008311">
    <property type="term" value="F:double-stranded DNA 3'-5' DNA exonuclease activity"/>
    <property type="evidence" value="ECO:0007669"/>
    <property type="project" value="TreeGrafter"/>
</dbReference>
<keyword evidence="3" id="KW-0378">Hydrolase</keyword>
<dbReference type="Pfam" id="PF03372">
    <property type="entry name" value="Exo_endo_phos"/>
    <property type="match status" value="1"/>
</dbReference>
<dbReference type="InterPro" id="IPR004808">
    <property type="entry name" value="AP_endonuc_1"/>
</dbReference>
<dbReference type="InterPro" id="IPR036691">
    <property type="entry name" value="Endo/exonu/phosph_ase_sf"/>
</dbReference>
<dbReference type="GO" id="GO:0003906">
    <property type="term" value="F:DNA-(apurinic or apyrimidinic site) endonuclease activity"/>
    <property type="evidence" value="ECO:0007669"/>
    <property type="project" value="TreeGrafter"/>
</dbReference>
<feature type="binding site" evidence="6">
    <location>
        <position position="245"/>
    </location>
    <ligand>
        <name>Mg(2+)</name>
        <dbReference type="ChEBI" id="CHEBI:18420"/>
        <label>1</label>
    </ligand>
</feature>
<dbReference type="PROSITE" id="PS51435">
    <property type="entry name" value="AP_NUCLEASE_F1_4"/>
    <property type="match status" value="1"/>
</dbReference>
<dbReference type="GO" id="GO:0046872">
    <property type="term" value="F:metal ion binding"/>
    <property type="evidence" value="ECO:0007669"/>
    <property type="project" value="UniProtKB-KW"/>
</dbReference>
<feature type="binding site" evidence="6">
    <location>
        <position position="368"/>
    </location>
    <ligand>
        <name>Mg(2+)</name>
        <dbReference type="ChEBI" id="CHEBI:18420"/>
        <label>1</label>
    </ligand>
</feature>
<feature type="binding site" evidence="6">
    <location>
        <position position="42"/>
    </location>
    <ligand>
        <name>Mg(2+)</name>
        <dbReference type="ChEBI" id="CHEBI:18420"/>
        <label>1</label>
    </ligand>
</feature>
<dbReference type="OrthoDB" id="498125at2759"/>
<keyword evidence="2 6" id="KW-0479">Metal-binding</keyword>
<protein>
    <recommendedName>
        <fullName evidence="9">Endonuclease/exonuclease/phosphatase domain-containing protein</fullName>
    </recommendedName>
</protein>
<keyword evidence="11" id="KW-1185">Reference proteome</keyword>
<gene>
    <name evidence="10" type="ORF">M409DRAFT_58601</name>
</gene>
<evidence type="ECO:0000256" key="8">
    <source>
        <dbReference type="SAM" id="MobiDB-lite"/>
    </source>
</evidence>
<accession>A0A6A6C4V0</accession>
<comment type="cofactor">
    <cofactor evidence="6">
        <name>Mg(2+)</name>
        <dbReference type="ChEBI" id="CHEBI:18420"/>
    </cofactor>
    <cofactor evidence="6">
        <name>Mn(2+)</name>
        <dbReference type="ChEBI" id="CHEBI:29035"/>
    </cofactor>
    <text evidence="6">Probably binds two magnesium or manganese ions per subunit.</text>
</comment>
<evidence type="ECO:0000256" key="5">
    <source>
        <dbReference type="PIRSR" id="PIRSR604808-1"/>
    </source>
</evidence>
<reference evidence="10" key="1">
    <citation type="journal article" date="2020" name="Stud. Mycol.">
        <title>101 Dothideomycetes genomes: a test case for predicting lifestyles and emergence of pathogens.</title>
        <authorList>
            <person name="Haridas S."/>
            <person name="Albert R."/>
            <person name="Binder M."/>
            <person name="Bloem J."/>
            <person name="Labutti K."/>
            <person name="Salamov A."/>
            <person name="Andreopoulos B."/>
            <person name="Baker S."/>
            <person name="Barry K."/>
            <person name="Bills G."/>
            <person name="Bluhm B."/>
            <person name="Cannon C."/>
            <person name="Castanera R."/>
            <person name="Culley D."/>
            <person name="Daum C."/>
            <person name="Ezra D."/>
            <person name="Gonzalez J."/>
            <person name="Henrissat B."/>
            <person name="Kuo A."/>
            <person name="Liang C."/>
            <person name="Lipzen A."/>
            <person name="Lutzoni F."/>
            <person name="Magnuson J."/>
            <person name="Mondo S."/>
            <person name="Nolan M."/>
            <person name="Ohm R."/>
            <person name="Pangilinan J."/>
            <person name="Park H.-J."/>
            <person name="Ramirez L."/>
            <person name="Alfaro M."/>
            <person name="Sun H."/>
            <person name="Tritt A."/>
            <person name="Yoshinaga Y."/>
            <person name="Zwiers L.-H."/>
            <person name="Turgeon B."/>
            <person name="Goodwin S."/>
            <person name="Spatafora J."/>
            <person name="Crous P."/>
            <person name="Grigoriev I."/>
        </authorList>
    </citation>
    <scope>NUCLEOTIDE SEQUENCE</scope>
    <source>
        <strain evidence="10">ATCC 36951</strain>
    </source>
</reference>
<dbReference type="RefSeq" id="XP_033663053.1">
    <property type="nucleotide sequence ID" value="XM_033813951.1"/>
</dbReference>
<feature type="region of interest" description="Disordered" evidence="8">
    <location>
        <begin position="284"/>
        <end position="305"/>
    </location>
</feature>
<dbReference type="AlphaFoldDB" id="A0A6A6C4V0"/>
<organism evidence="10 11">
    <name type="scientific">Zasmidium cellare ATCC 36951</name>
    <dbReference type="NCBI Taxonomy" id="1080233"/>
    <lineage>
        <taxon>Eukaryota</taxon>
        <taxon>Fungi</taxon>
        <taxon>Dikarya</taxon>
        <taxon>Ascomycota</taxon>
        <taxon>Pezizomycotina</taxon>
        <taxon>Dothideomycetes</taxon>
        <taxon>Dothideomycetidae</taxon>
        <taxon>Mycosphaerellales</taxon>
        <taxon>Mycosphaerellaceae</taxon>
        <taxon>Zasmidium</taxon>
    </lineage>
</organism>
<comment type="similarity">
    <text evidence="1">Belongs to the DNA repair enzymes AP/ExoA family.</text>
</comment>
<feature type="site" description="Interaction with DNA substrate" evidence="7">
    <location>
        <position position="368"/>
    </location>
</feature>
<evidence type="ECO:0000313" key="10">
    <source>
        <dbReference type="EMBL" id="KAF2162164.1"/>
    </source>
</evidence>
<dbReference type="GO" id="GO:0005634">
    <property type="term" value="C:nucleus"/>
    <property type="evidence" value="ECO:0007669"/>
    <property type="project" value="TreeGrafter"/>
</dbReference>
<feature type="binding site" evidence="6">
    <location>
        <position position="93"/>
    </location>
    <ligand>
        <name>Mg(2+)</name>
        <dbReference type="ChEBI" id="CHEBI:18420"/>
        <label>1</label>
    </ligand>
</feature>
<evidence type="ECO:0000259" key="9">
    <source>
        <dbReference type="Pfam" id="PF03372"/>
    </source>
</evidence>
<feature type="binding site" evidence="6">
    <location>
        <position position="247"/>
    </location>
    <ligand>
        <name>Mg(2+)</name>
        <dbReference type="ChEBI" id="CHEBI:18420"/>
        <label>1</label>
    </ligand>
</feature>
<dbReference type="Proteomes" id="UP000799537">
    <property type="component" value="Unassembled WGS sequence"/>
</dbReference>
<feature type="domain" description="Endonuclease/exonuclease/phosphatase" evidence="9">
    <location>
        <begin position="40"/>
        <end position="368"/>
    </location>
</feature>
<feature type="region of interest" description="Disordered" evidence="8">
    <location>
        <begin position="1"/>
        <end position="28"/>
    </location>
</feature>
<evidence type="ECO:0000256" key="6">
    <source>
        <dbReference type="PIRSR" id="PIRSR604808-2"/>
    </source>
</evidence>
<feature type="site" description="Important for catalytic activity" evidence="7">
    <location>
        <position position="339"/>
    </location>
</feature>
<dbReference type="GeneID" id="54567223"/>
<evidence type="ECO:0000256" key="4">
    <source>
        <dbReference type="ARBA" id="ARBA00022842"/>
    </source>
</evidence>
<name>A0A6A6C4V0_ZASCE</name>
<evidence type="ECO:0000256" key="1">
    <source>
        <dbReference type="ARBA" id="ARBA00007092"/>
    </source>
</evidence>
<feature type="active site" evidence="5">
    <location>
        <position position="194"/>
    </location>
</feature>
<evidence type="ECO:0000256" key="7">
    <source>
        <dbReference type="PIRSR" id="PIRSR604808-3"/>
    </source>
</evidence>
<dbReference type="GO" id="GO:0006284">
    <property type="term" value="P:base-excision repair"/>
    <property type="evidence" value="ECO:0007669"/>
    <property type="project" value="TreeGrafter"/>
</dbReference>
<dbReference type="Gene3D" id="3.60.10.10">
    <property type="entry name" value="Endonuclease/exonuclease/phosphatase"/>
    <property type="match status" value="1"/>
</dbReference>
<feature type="active site" description="Proton acceptor" evidence="5">
    <location>
        <position position="368"/>
    </location>
</feature>
<sequence length="378" mass="41807">MAASRDDISPPPIKRRKMSNNGPPARETSDVQLDHLSIYSWNVNGIEPLVQRPITSFFEPRGSIHGSNSSAPSTGLRDVLRRYSWPTLLFLQEVKIAPGNDSTMKAVEKAIQPDIDEPPGAPLYKAFCCLPKDNYNARGFGRKVYGVCSIIRQGFFDAHVERVREVDWDLEGRFLVCETKAIGSLPKLAIVNLYAVNGTDAPYKDPDTGKPFGTRHDRKLQVHKLLQAECQALLSKSFQIVLAGDFNVARAPIDGHPNLRTCPKQHCINRADFEARFIHRGTALGDDSEGAEKRGDGDDRDGGESLGMVDSFRHLHGDKAAYTYHPRGKGFGMSCDRVDMILTSASLRDHLAEAGIHETPADRGPSDHVPLYITLLSH</sequence>
<dbReference type="PANTHER" id="PTHR22748:SF14">
    <property type="entry name" value="ENDONUCLEASE_EXONUCLEASE_PHOSPHATASE DOMAIN-CONTAINING PROTEIN"/>
    <property type="match status" value="1"/>
</dbReference>
<feature type="compositionally biased region" description="Basic and acidic residues" evidence="8">
    <location>
        <begin position="290"/>
        <end position="303"/>
    </location>
</feature>
<dbReference type="InterPro" id="IPR005135">
    <property type="entry name" value="Endo/exonuclease/phosphatase"/>
</dbReference>
<proteinExistence type="inferred from homology"/>
<keyword evidence="6" id="KW-0464">Manganese</keyword>
<dbReference type="SUPFAM" id="SSF56219">
    <property type="entry name" value="DNase I-like"/>
    <property type="match status" value="1"/>
</dbReference>
<dbReference type="PANTHER" id="PTHR22748">
    <property type="entry name" value="AP ENDONUCLEASE"/>
    <property type="match status" value="1"/>
</dbReference>
<evidence type="ECO:0000256" key="3">
    <source>
        <dbReference type="ARBA" id="ARBA00022801"/>
    </source>
</evidence>
<evidence type="ECO:0000313" key="11">
    <source>
        <dbReference type="Proteomes" id="UP000799537"/>
    </source>
</evidence>